<evidence type="ECO:0000259" key="1">
    <source>
        <dbReference type="PROSITE" id="PS50076"/>
    </source>
</evidence>
<organism evidence="2 3">
    <name type="scientific">Xiphophorus maculatus</name>
    <name type="common">Southern platyfish</name>
    <name type="synonym">Platypoecilus maculatus</name>
    <dbReference type="NCBI Taxonomy" id="8083"/>
    <lineage>
        <taxon>Eukaryota</taxon>
        <taxon>Metazoa</taxon>
        <taxon>Chordata</taxon>
        <taxon>Craniata</taxon>
        <taxon>Vertebrata</taxon>
        <taxon>Euteleostomi</taxon>
        <taxon>Actinopterygii</taxon>
        <taxon>Neopterygii</taxon>
        <taxon>Teleostei</taxon>
        <taxon>Neoteleostei</taxon>
        <taxon>Acanthomorphata</taxon>
        <taxon>Ovalentaria</taxon>
        <taxon>Atherinomorphae</taxon>
        <taxon>Cyprinodontiformes</taxon>
        <taxon>Poeciliidae</taxon>
        <taxon>Poeciliinae</taxon>
        <taxon>Xiphophorus</taxon>
    </lineage>
</organism>
<dbReference type="STRING" id="8083.ENSXMAP00000039411"/>
<dbReference type="InterPro" id="IPR053025">
    <property type="entry name" value="Mito_ATP_Synthase-Asso"/>
</dbReference>
<name>A0A3B5RC39_XIPMA</name>
<dbReference type="PANTHER" id="PTHR44873">
    <property type="entry name" value="DNAJ HOMOLOG SUBFAMILY C MEMBER 30, MITOCHONDRIAL"/>
    <property type="match status" value="1"/>
</dbReference>
<dbReference type="InterPro" id="IPR001623">
    <property type="entry name" value="DnaJ_domain"/>
</dbReference>
<dbReference type="SUPFAM" id="SSF46565">
    <property type="entry name" value="Chaperone J-domain"/>
    <property type="match status" value="1"/>
</dbReference>
<evidence type="ECO:0000313" key="3">
    <source>
        <dbReference type="Proteomes" id="UP000002852"/>
    </source>
</evidence>
<evidence type="ECO:0000313" key="2">
    <source>
        <dbReference type="Ensembl" id="ENSXMAP00000039411.1"/>
    </source>
</evidence>
<reference evidence="2" key="3">
    <citation type="submission" date="2025-08" db="UniProtKB">
        <authorList>
            <consortium name="Ensembl"/>
        </authorList>
    </citation>
    <scope>IDENTIFICATION</scope>
    <source>
        <strain evidence="2">JP 163 A</strain>
    </source>
</reference>
<dbReference type="PROSITE" id="PS50076">
    <property type="entry name" value="DNAJ_2"/>
    <property type="match status" value="1"/>
</dbReference>
<keyword evidence="3" id="KW-1185">Reference proteome</keyword>
<dbReference type="Pfam" id="PF00226">
    <property type="entry name" value="DnaJ"/>
    <property type="match status" value="1"/>
</dbReference>
<dbReference type="PANTHER" id="PTHR44873:SF1">
    <property type="entry name" value="DNAJ HOMOLOG SUBFAMILY C MEMBER 30, MITOCHONDRIAL"/>
    <property type="match status" value="1"/>
</dbReference>
<proteinExistence type="predicted"/>
<dbReference type="GeneTree" id="ENSGT00940000177645"/>
<dbReference type="OMA" id="LYTEYVI"/>
<dbReference type="Proteomes" id="UP000002852">
    <property type="component" value="Unassembled WGS sequence"/>
</dbReference>
<sequence>MVKKLGTKTAYYDILKVSPRATQSQVKTAYYKQSFIYHPDKNPGSKEATFFSPLYTEYVIGK</sequence>
<dbReference type="SMART" id="SM00271">
    <property type="entry name" value="DnaJ"/>
    <property type="match status" value="1"/>
</dbReference>
<dbReference type="CDD" id="cd06257">
    <property type="entry name" value="DnaJ"/>
    <property type="match status" value="1"/>
</dbReference>
<protein>
    <recommendedName>
        <fullName evidence="1">J domain-containing protein</fullName>
    </recommendedName>
</protein>
<dbReference type="Ensembl" id="ENSXMAT00000038284.1">
    <property type="protein sequence ID" value="ENSXMAP00000039411.1"/>
    <property type="gene ID" value="ENSXMAG00000027580.1"/>
</dbReference>
<reference evidence="3" key="1">
    <citation type="submission" date="2012-01" db="EMBL/GenBank/DDBJ databases">
        <authorList>
            <person name="Walter R."/>
            <person name="Schartl M."/>
            <person name="Warren W."/>
        </authorList>
    </citation>
    <scope>NUCLEOTIDE SEQUENCE [LARGE SCALE GENOMIC DNA]</scope>
    <source>
        <strain evidence="3">JP 163 A</strain>
    </source>
</reference>
<dbReference type="AlphaFoldDB" id="A0A3B5RC39"/>
<accession>A0A3B5RC39</accession>
<feature type="domain" description="J" evidence="1">
    <location>
        <begin position="10"/>
        <end position="62"/>
    </location>
</feature>
<reference evidence="3" key="2">
    <citation type="journal article" date="2013" name="Nat. Genet.">
        <title>The genome of the platyfish, Xiphophorus maculatus, provides insights into evolutionary adaptation and several complex traits.</title>
        <authorList>
            <person name="Schartl M."/>
            <person name="Walter R.B."/>
            <person name="Shen Y."/>
            <person name="Garcia T."/>
            <person name="Catchen J."/>
            <person name="Amores A."/>
            <person name="Braasch I."/>
            <person name="Chalopin D."/>
            <person name="Volff J.N."/>
            <person name="Lesch K.P."/>
            <person name="Bisazza A."/>
            <person name="Minx P."/>
            <person name="Hillier L."/>
            <person name="Wilson R.K."/>
            <person name="Fuerstenberg S."/>
            <person name="Boore J."/>
            <person name="Searle S."/>
            <person name="Postlethwait J.H."/>
            <person name="Warren W.C."/>
        </authorList>
    </citation>
    <scope>NUCLEOTIDE SEQUENCE [LARGE SCALE GENOMIC DNA]</scope>
    <source>
        <strain evidence="3">JP 163 A</strain>
    </source>
</reference>
<reference evidence="2" key="4">
    <citation type="submission" date="2025-09" db="UniProtKB">
        <authorList>
            <consortium name="Ensembl"/>
        </authorList>
    </citation>
    <scope>IDENTIFICATION</scope>
    <source>
        <strain evidence="2">JP 163 A</strain>
    </source>
</reference>
<dbReference type="PRINTS" id="PR00625">
    <property type="entry name" value="JDOMAIN"/>
</dbReference>
<dbReference type="InParanoid" id="A0A3B5RC39"/>
<dbReference type="Gene3D" id="1.10.287.110">
    <property type="entry name" value="DnaJ domain"/>
    <property type="match status" value="1"/>
</dbReference>
<dbReference type="InterPro" id="IPR036869">
    <property type="entry name" value="J_dom_sf"/>
</dbReference>